<dbReference type="OMA" id="CVIQEYE"/>
<keyword evidence="11" id="KW-0234">DNA repair</keyword>
<evidence type="ECO:0000256" key="23">
    <source>
        <dbReference type="ARBA" id="ARBA00083344"/>
    </source>
</evidence>
<keyword evidence="15" id="KW-0511">Multifunctional enzyme</keyword>
<dbReference type="GO" id="GO:0019104">
    <property type="term" value="F:DNA N-glycosylase activity"/>
    <property type="evidence" value="ECO:0007669"/>
    <property type="project" value="InterPro"/>
</dbReference>
<evidence type="ECO:0000256" key="4">
    <source>
        <dbReference type="ARBA" id="ARBA00009409"/>
    </source>
</evidence>
<organism evidence="26 27">
    <name type="scientific">Suricata suricatta</name>
    <name type="common">Meerkat</name>
    <dbReference type="NCBI Taxonomy" id="37032"/>
    <lineage>
        <taxon>Eukaryota</taxon>
        <taxon>Metazoa</taxon>
        <taxon>Chordata</taxon>
        <taxon>Craniata</taxon>
        <taxon>Vertebrata</taxon>
        <taxon>Euteleostomi</taxon>
        <taxon>Mammalia</taxon>
        <taxon>Eutheria</taxon>
        <taxon>Laurasiatheria</taxon>
        <taxon>Carnivora</taxon>
        <taxon>Feliformia</taxon>
        <taxon>Herpestidae</taxon>
        <taxon>Suricata</taxon>
    </lineage>
</organism>
<name>A0A673UX06_SURSU</name>
<dbReference type="Pfam" id="PF09292">
    <property type="entry name" value="Neil1-DNA_bind"/>
    <property type="match status" value="1"/>
</dbReference>
<evidence type="ECO:0000313" key="27">
    <source>
        <dbReference type="Proteomes" id="UP000472268"/>
    </source>
</evidence>
<evidence type="ECO:0000256" key="15">
    <source>
        <dbReference type="ARBA" id="ARBA00023268"/>
    </source>
</evidence>
<evidence type="ECO:0000256" key="21">
    <source>
        <dbReference type="ARBA" id="ARBA00081872"/>
    </source>
</evidence>
<feature type="compositionally biased region" description="Low complexity" evidence="24">
    <location>
        <begin position="400"/>
        <end position="413"/>
    </location>
</feature>
<keyword evidence="16" id="KW-0326">Glycosidase</keyword>
<dbReference type="SUPFAM" id="SSF46946">
    <property type="entry name" value="S13-like H2TH domain"/>
    <property type="match status" value="1"/>
</dbReference>
<dbReference type="InterPro" id="IPR010979">
    <property type="entry name" value="Ribosomal_uS13-like_H2TH"/>
</dbReference>
<evidence type="ECO:0000313" key="26">
    <source>
        <dbReference type="Ensembl" id="ENSSSUP00005029139.1"/>
    </source>
</evidence>
<dbReference type="Gene3D" id="1.10.8.50">
    <property type="match status" value="1"/>
</dbReference>
<evidence type="ECO:0000256" key="11">
    <source>
        <dbReference type="ARBA" id="ARBA00023204"/>
    </source>
</evidence>
<feature type="region of interest" description="Disordered" evidence="24">
    <location>
        <begin position="278"/>
        <end position="372"/>
    </location>
</feature>
<evidence type="ECO:0000256" key="19">
    <source>
        <dbReference type="ARBA" id="ARBA00076846"/>
    </source>
</evidence>
<dbReference type="PANTHER" id="PTHR22993">
    <property type="entry name" value="FORMAMIDOPYRIMIDINE-DNA GLYCOSYLASE"/>
    <property type="match status" value="1"/>
</dbReference>
<evidence type="ECO:0000259" key="25">
    <source>
        <dbReference type="PROSITE" id="PS51068"/>
    </source>
</evidence>
<dbReference type="SMART" id="SM00898">
    <property type="entry name" value="Fapy_DNA_glyco"/>
    <property type="match status" value="1"/>
</dbReference>
<evidence type="ECO:0000256" key="14">
    <source>
        <dbReference type="ARBA" id="ARBA00023242"/>
    </source>
</evidence>
<comment type="similarity">
    <text evidence="4">Belongs to the FPG family.</text>
</comment>
<evidence type="ECO:0000256" key="13">
    <source>
        <dbReference type="ARBA" id="ARBA00023239"/>
    </source>
</evidence>
<dbReference type="PROSITE" id="PS51068">
    <property type="entry name" value="FPG_CAT"/>
    <property type="match status" value="1"/>
</dbReference>
<dbReference type="Gene3D" id="3.20.190.10">
    <property type="entry name" value="MutM-like, N-terminal"/>
    <property type="match status" value="1"/>
</dbReference>
<evidence type="ECO:0000256" key="8">
    <source>
        <dbReference type="ARBA" id="ARBA00022763"/>
    </source>
</evidence>
<dbReference type="Pfam" id="PF01149">
    <property type="entry name" value="Fapy_DNA_glyco"/>
    <property type="match status" value="1"/>
</dbReference>
<dbReference type="InterPro" id="IPR035937">
    <property type="entry name" value="FPG_N"/>
</dbReference>
<reference evidence="26" key="2">
    <citation type="submission" date="2025-08" db="UniProtKB">
        <authorList>
            <consortium name="Ensembl"/>
        </authorList>
    </citation>
    <scope>IDENTIFICATION</scope>
</reference>
<dbReference type="PANTHER" id="PTHR22993:SF27">
    <property type="entry name" value="ENDONUCLEASE 8-LIKE 1"/>
    <property type="match status" value="1"/>
</dbReference>
<dbReference type="SMART" id="SM01232">
    <property type="entry name" value="H2TH"/>
    <property type="match status" value="1"/>
</dbReference>
<evidence type="ECO:0000256" key="12">
    <source>
        <dbReference type="ARBA" id="ARBA00023212"/>
    </source>
</evidence>
<dbReference type="GO" id="GO:0005694">
    <property type="term" value="C:chromosome"/>
    <property type="evidence" value="ECO:0007669"/>
    <property type="project" value="UniProtKB-SubCell"/>
</dbReference>
<evidence type="ECO:0000256" key="16">
    <source>
        <dbReference type="ARBA" id="ARBA00023295"/>
    </source>
</evidence>
<dbReference type="GO" id="GO:0003684">
    <property type="term" value="F:damaged DNA binding"/>
    <property type="evidence" value="ECO:0007669"/>
    <property type="project" value="InterPro"/>
</dbReference>
<keyword evidence="27" id="KW-1185">Reference proteome</keyword>
<sequence length="496" mass="54721">MPEGPELHLASRFVNEACRGLVFGGCVEKSPVSRNPEVPFESSAYCISSSARGKELRLTLSPLPGAQPPREPLALVFRFGMSGSFQLAPSEALPAHAHLRFYTAPPSPRLALCFVDIRRFGHWDLGGKWQPGRGPCVLLEYEQFRENVLRNLADKVFDKPICEALLDQRFFNGIGNYLRAEILYRLRIPPFEKARKVLEALQQRRPNPELTLSQKIRAKLQNPDLLELCHLVPKEVVQLGGKGYGPENGEEDFAAFRAWLQCYGMPGMSSLQDRHGRTIWFQGDPGPLVPKGGKSRKKKPKGAQQGPKHRSEDPLLPSTAPSRTHRAQRGLPEQTTARQPEGTSLSQDSEVPLVPKKGKRRGRPTTSGGQQTFRSIVLWREEGHHPVGSAGGLGPGMGDLSLHSELPSHLSSSQATADPKRSRLTPHPWRMGGPEPLSRRVSLLTSILSLCLRQSKGPGQLAGSRLELKVPGCPCACVLHSYDFNCTPPSPFFKPV</sequence>
<keyword evidence="7" id="KW-0963">Cytoplasm</keyword>
<dbReference type="InterPro" id="IPR015886">
    <property type="entry name" value="H2TH_FPG"/>
</dbReference>
<keyword evidence="10" id="KW-0238">DNA-binding</keyword>
<evidence type="ECO:0000256" key="20">
    <source>
        <dbReference type="ARBA" id="ARBA00079367"/>
    </source>
</evidence>
<keyword evidence="6" id="KW-0158">Chromosome</keyword>
<keyword evidence="9" id="KW-0378">Hydrolase</keyword>
<evidence type="ECO:0000256" key="2">
    <source>
        <dbReference type="ARBA" id="ARBA00004286"/>
    </source>
</evidence>
<reference evidence="26 27" key="1">
    <citation type="submission" date="2019-05" db="EMBL/GenBank/DDBJ databases">
        <title>A Chromosome-scale Meerkat (S. suricatta) Genome Assembly.</title>
        <authorList>
            <person name="Dudchenko O."/>
            <person name="Lieberman Aiden E."/>
            <person name="Tung J."/>
            <person name="Barreiro L.B."/>
            <person name="Clutton-Brock T.H."/>
        </authorList>
    </citation>
    <scope>NUCLEOTIDE SEQUENCE [LARGE SCALE GENOMIC DNA]</scope>
</reference>
<evidence type="ECO:0000256" key="10">
    <source>
        <dbReference type="ARBA" id="ARBA00023125"/>
    </source>
</evidence>
<dbReference type="Ensembl" id="ENSSSUT00005033254.1">
    <property type="protein sequence ID" value="ENSSSUP00005029139.1"/>
    <property type="gene ID" value="ENSSSUG00005018824.1"/>
</dbReference>
<dbReference type="EC" id="4.2.99.18" evidence="5"/>
<dbReference type="GO" id="GO:0140078">
    <property type="term" value="F:class I DNA-(apurinic or apyrimidinic site) endonuclease activity"/>
    <property type="evidence" value="ECO:0007669"/>
    <property type="project" value="UniProtKB-EC"/>
</dbReference>
<dbReference type="SUPFAM" id="SSF81624">
    <property type="entry name" value="N-terminal domain of MutM-like DNA repair proteins"/>
    <property type="match status" value="1"/>
</dbReference>
<evidence type="ECO:0000256" key="1">
    <source>
        <dbReference type="ARBA" id="ARBA00004123"/>
    </source>
</evidence>
<dbReference type="GO" id="GO:0005634">
    <property type="term" value="C:nucleus"/>
    <property type="evidence" value="ECO:0007669"/>
    <property type="project" value="UniProtKB-SubCell"/>
</dbReference>
<evidence type="ECO:0000256" key="6">
    <source>
        <dbReference type="ARBA" id="ARBA00022454"/>
    </source>
</evidence>
<evidence type="ECO:0000256" key="24">
    <source>
        <dbReference type="SAM" id="MobiDB-lite"/>
    </source>
</evidence>
<evidence type="ECO:0000256" key="3">
    <source>
        <dbReference type="ARBA" id="ARBA00004300"/>
    </source>
</evidence>
<feature type="domain" description="Formamidopyrimidine-DNA glycosylase catalytic" evidence="25">
    <location>
        <begin position="2"/>
        <end position="121"/>
    </location>
</feature>
<dbReference type="GO" id="GO:0006284">
    <property type="term" value="P:base-excision repair"/>
    <property type="evidence" value="ECO:0007669"/>
    <property type="project" value="InterPro"/>
</dbReference>
<keyword evidence="8" id="KW-0227">DNA damage</keyword>
<dbReference type="FunFam" id="1.10.8.50:FF:000007">
    <property type="entry name" value="endonuclease 8-like 1 isoform X1"/>
    <property type="match status" value="1"/>
</dbReference>
<gene>
    <name evidence="26" type="primary">NEIL1</name>
</gene>
<evidence type="ECO:0000256" key="22">
    <source>
        <dbReference type="ARBA" id="ARBA00082920"/>
    </source>
</evidence>
<protein>
    <recommendedName>
        <fullName evidence="18">Endonuclease 8-like 1</fullName>
        <ecNumber evidence="5">4.2.99.18</ecNumber>
    </recommendedName>
    <alternativeName>
        <fullName evidence="21">DNA glycosylase/AP lyase Neil1</fullName>
    </alternativeName>
    <alternativeName>
        <fullName evidence="19">DNA-(apurinic or apyrimidinic site) lyase Neil1</fullName>
    </alternativeName>
    <alternativeName>
        <fullName evidence="23">Endonuclease VIII-like 1</fullName>
    </alternativeName>
    <alternativeName>
        <fullName evidence="20">Nei homolog 1</fullName>
    </alternativeName>
    <alternativeName>
        <fullName evidence="22">Nei-like protein 1</fullName>
    </alternativeName>
</protein>
<accession>A0A673UX06</accession>
<dbReference type="SUPFAM" id="SSF57716">
    <property type="entry name" value="Glucocorticoid receptor-like (DNA-binding domain)"/>
    <property type="match status" value="1"/>
</dbReference>
<keyword evidence="14" id="KW-0539">Nucleus</keyword>
<feature type="compositionally biased region" description="Polar residues" evidence="24">
    <location>
        <begin position="333"/>
        <end position="349"/>
    </location>
</feature>
<evidence type="ECO:0000256" key="7">
    <source>
        <dbReference type="ARBA" id="ARBA00022490"/>
    </source>
</evidence>
<comment type="function">
    <text evidence="17">Involved in base excision repair of DNA damaged by oxidation or by mutagenic agents. Acts as a DNA glycosylase that recognizes and removes damaged bases. Has a preference for oxidized pyrimidines, such as thymine glycol, formamidopyrimidine (Fapy) and 5-hydroxyuracil. Has marginal activity towards 8-oxoguanine. Has AP (apurinic/apyrimidinic) lyase activity and introduces nicks in the DNA strand. Cleaves the DNA backbone by beta-delta elimination to generate a single-strand break at the site of the removed base with both 3'- and 5'-phosphates. Has DNA glycosylase/lyase activity towards mismatched uracil and thymine, in particular in U:C and T:C mismatches. Specifically binds 5-hydroxymethylcytosine (5hmC), suggesting that it acts as a specific reader of 5hmC.</text>
</comment>
<keyword evidence="12" id="KW-0206">Cytoskeleton</keyword>
<feature type="region of interest" description="Disordered" evidence="24">
    <location>
        <begin position="386"/>
        <end position="436"/>
    </location>
</feature>
<reference evidence="26" key="3">
    <citation type="submission" date="2025-09" db="UniProtKB">
        <authorList>
            <consortium name="Ensembl"/>
        </authorList>
    </citation>
    <scope>IDENTIFICATION</scope>
</reference>
<keyword evidence="13" id="KW-0456">Lyase</keyword>
<dbReference type="InterPro" id="IPR012319">
    <property type="entry name" value="FPG_cat"/>
</dbReference>
<dbReference type="AlphaFoldDB" id="A0A673UX06"/>
<comment type="subcellular location">
    <subcellularLocation>
        <location evidence="2">Chromosome</location>
    </subcellularLocation>
    <subcellularLocation>
        <location evidence="3">Cytoplasm</location>
        <location evidence="3">Cytoskeleton</location>
        <location evidence="3">Microtubule organizing center</location>
        <location evidence="3">Centrosome</location>
    </subcellularLocation>
    <subcellularLocation>
        <location evidence="1">Nucleus</location>
    </subcellularLocation>
</comment>
<dbReference type="GO" id="GO:0005813">
    <property type="term" value="C:centrosome"/>
    <property type="evidence" value="ECO:0007669"/>
    <property type="project" value="UniProtKB-SubCell"/>
</dbReference>
<evidence type="ECO:0000256" key="5">
    <source>
        <dbReference type="ARBA" id="ARBA00012720"/>
    </source>
</evidence>
<evidence type="ECO:0000256" key="9">
    <source>
        <dbReference type="ARBA" id="ARBA00022801"/>
    </source>
</evidence>
<dbReference type="Proteomes" id="UP000472268">
    <property type="component" value="Chromosome 9"/>
</dbReference>
<dbReference type="GO" id="GO:0008270">
    <property type="term" value="F:zinc ion binding"/>
    <property type="evidence" value="ECO:0007669"/>
    <property type="project" value="InterPro"/>
</dbReference>
<dbReference type="InterPro" id="IPR015371">
    <property type="entry name" value="Endonuclease-VIII_DNA-bd"/>
</dbReference>
<dbReference type="FunFam" id="3.20.190.10:FF:000003">
    <property type="entry name" value="endonuclease 8-like 1 isoform X1"/>
    <property type="match status" value="1"/>
</dbReference>
<evidence type="ECO:0000256" key="17">
    <source>
        <dbReference type="ARBA" id="ARBA00055258"/>
    </source>
</evidence>
<evidence type="ECO:0000256" key="18">
    <source>
        <dbReference type="ARBA" id="ARBA00073169"/>
    </source>
</evidence>
<proteinExistence type="inferred from homology"/>